<dbReference type="RefSeq" id="WP_116883728.1">
    <property type="nucleotide sequence ID" value="NZ_CABMMC010000246.1"/>
</dbReference>
<dbReference type="EMBL" id="QEKH01000010">
    <property type="protein sequence ID" value="PVY42818.1"/>
    <property type="molecule type" value="Genomic_DNA"/>
</dbReference>
<evidence type="ECO:0000313" key="1">
    <source>
        <dbReference type="EMBL" id="NMD86241.1"/>
    </source>
</evidence>
<protein>
    <submittedName>
        <fullName evidence="2">Uncharacterized protein</fullName>
    </submittedName>
</protein>
<dbReference type="Proteomes" id="UP000245959">
    <property type="component" value="Unassembled WGS sequence"/>
</dbReference>
<reference evidence="1 4" key="2">
    <citation type="submission" date="2020-04" db="EMBL/GenBank/DDBJ databases">
        <authorList>
            <person name="Hitch T.C.A."/>
            <person name="Wylensek D."/>
            <person name="Clavel T."/>
        </authorList>
    </citation>
    <scope>NUCLEOTIDE SEQUENCE [LARGE SCALE GENOMIC DNA]</scope>
    <source>
        <strain evidence="1 4">COR2-253-APC-1A</strain>
    </source>
</reference>
<dbReference type="AlphaFoldDB" id="A0A2U1B2E1"/>
<sequence>MFEEKFTEFVTLHSRRAPLSDNEAAVVRHSCRAVAAGTESWSADRSVTTSLVFLLRGDSPEPHIGDGLEYRGIRYELGAVTPCRDVGGRLHAWRCVTM</sequence>
<dbReference type="Proteomes" id="UP000576225">
    <property type="component" value="Unassembled WGS sequence"/>
</dbReference>
<evidence type="ECO:0000313" key="3">
    <source>
        <dbReference type="Proteomes" id="UP000245959"/>
    </source>
</evidence>
<comment type="caution">
    <text evidence="2">The sequence shown here is derived from an EMBL/GenBank/DDBJ whole genome shotgun (WGS) entry which is preliminary data.</text>
</comment>
<gene>
    <name evidence="2" type="ORF">C8D82_110128</name>
    <name evidence="1" type="ORF">HF882_06545</name>
</gene>
<keyword evidence="3" id="KW-1185">Reference proteome</keyword>
<dbReference type="GeneID" id="78295041"/>
<evidence type="ECO:0000313" key="4">
    <source>
        <dbReference type="Proteomes" id="UP000576225"/>
    </source>
</evidence>
<organism evidence="2 3">
    <name type="scientific">Victivallis vadensis</name>
    <dbReference type="NCBI Taxonomy" id="172901"/>
    <lineage>
        <taxon>Bacteria</taxon>
        <taxon>Pseudomonadati</taxon>
        <taxon>Lentisphaerota</taxon>
        <taxon>Lentisphaeria</taxon>
        <taxon>Victivallales</taxon>
        <taxon>Victivallaceae</taxon>
        <taxon>Victivallis</taxon>
    </lineage>
</organism>
<evidence type="ECO:0000313" key="2">
    <source>
        <dbReference type="EMBL" id="PVY42818.1"/>
    </source>
</evidence>
<accession>A0A2U1B2E1</accession>
<reference evidence="2 3" key="1">
    <citation type="submission" date="2018-04" db="EMBL/GenBank/DDBJ databases">
        <title>Genomic Encyclopedia of Type Strains, Phase IV (KMG-IV): sequencing the most valuable type-strain genomes for metagenomic binning, comparative biology and taxonomic classification.</title>
        <authorList>
            <person name="Goeker M."/>
        </authorList>
    </citation>
    <scope>NUCLEOTIDE SEQUENCE [LARGE SCALE GENOMIC DNA]</scope>
    <source>
        <strain evidence="2 3">DSM 14823</strain>
    </source>
</reference>
<name>A0A2U1B2E1_9BACT</name>
<proteinExistence type="predicted"/>
<dbReference type="EMBL" id="JABAEW010000009">
    <property type="protein sequence ID" value="NMD86241.1"/>
    <property type="molecule type" value="Genomic_DNA"/>
</dbReference>